<feature type="region of interest" description="Disordered" evidence="2">
    <location>
        <begin position="1129"/>
        <end position="1205"/>
    </location>
</feature>
<dbReference type="InterPro" id="IPR026173">
    <property type="entry name" value="SPAG17"/>
</dbReference>
<dbReference type="PANTHER" id="PTHR21963">
    <property type="entry name" value="PF6"/>
    <property type="match status" value="1"/>
</dbReference>
<dbReference type="Pfam" id="PF14874">
    <property type="entry name" value="PapD-like"/>
    <property type="match status" value="1"/>
</dbReference>
<dbReference type="EMBL" id="JALJOR010000011">
    <property type="protein sequence ID" value="KAK9808895.1"/>
    <property type="molecule type" value="Genomic_DNA"/>
</dbReference>
<gene>
    <name evidence="3" type="ORF">WJX72_005952</name>
</gene>
<evidence type="ECO:0000313" key="4">
    <source>
        <dbReference type="Proteomes" id="UP001489004"/>
    </source>
</evidence>
<feature type="coiled-coil region" evidence="1">
    <location>
        <begin position="788"/>
        <end position="839"/>
    </location>
</feature>
<feature type="compositionally biased region" description="Basic and acidic residues" evidence="2">
    <location>
        <begin position="1149"/>
        <end position="1159"/>
    </location>
</feature>
<feature type="compositionally biased region" description="Low complexity" evidence="2">
    <location>
        <begin position="1226"/>
        <end position="1235"/>
    </location>
</feature>
<feature type="region of interest" description="Disordered" evidence="2">
    <location>
        <begin position="1508"/>
        <end position="1539"/>
    </location>
</feature>
<reference evidence="3 4" key="1">
    <citation type="journal article" date="2024" name="Nat. Commun.">
        <title>Phylogenomics reveals the evolutionary origins of lichenization in chlorophyte algae.</title>
        <authorList>
            <person name="Puginier C."/>
            <person name="Libourel C."/>
            <person name="Otte J."/>
            <person name="Skaloud P."/>
            <person name="Haon M."/>
            <person name="Grisel S."/>
            <person name="Petersen M."/>
            <person name="Berrin J.G."/>
            <person name="Delaux P.M."/>
            <person name="Dal Grande F."/>
            <person name="Keller J."/>
        </authorList>
    </citation>
    <scope>NUCLEOTIDE SEQUENCE [LARGE SCALE GENOMIC DNA]</scope>
    <source>
        <strain evidence="3 4">SAG 2043</strain>
    </source>
</reference>
<feature type="compositionally biased region" description="Polar residues" evidence="2">
    <location>
        <begin position="1515"/>
        <end position="1527"/>
    </location>
</feature>
<sequence>MADSAPEAAATEQLPFSASTSAGTEFALSASLKARLLQHRIDADVAAAAAAELARRKAALEEADARLMAAVEGLGMARDDFGTATGAPLSDEAHFSSVAEAGCPDDEAAAVAYRAWEAAETKQAEAYAAREAAEAALEADYVHAQLYRCEGLGASAAALAEVHAAGLPLKAVVHVHKATEPQLLAPDGSGGPPLPDLIAELLEQQQVASTTSATAAVAVVDIAIGQLGSRFARSYAGASSLAVATGFVNIDCPARSALAHIDAAQAQTHLQELAPMPGSSGRGLPETPALSEAARGAMTSALEGHCGPANVRVECAERYAMLRAFGETLPEGVRDTHTADIVKRHHCEDLDAGQMREAIGKAQASLPEVSTSYYAPQDVLLVACHAGITQLPAGAKLPRLVSFAEYWEAFVKSGGSPPQLESRVYSLPKELADKADNIKLMYPEDGSIISTGPSSRLCVQRSSTTLSLAIEHGQPRVLATLDNGSTLLGRLRAAAGDDLATEPTLGLQCVAPTGSTVELTTSGEVLTTLPGKKPREMPPTLGVAVLGAPLEGGNVDALLADQEHAWRAVLPTGAVVTAYRSGRTRVLHPTGEVSEHTSPAATAPDMAGQSVAHWVRTNMEGAKWQTPEAEEQQSTVTVTDPDIGAKVTTRGDLVMVIDYVNGDRLVQDADGTRLTITADGAWCVEMAGVHPIRGEAAGLTVTPVPGVSMRWTAETAAITVGLPDGCLLIGSHSVVAMLPPTVPDAATPEWIVETVTSAAGHASAERQRQIKEYQEALAAKKESDRLAVEQAIAEQQVAAEAAAEAEKKKGAKKPSAKDKAEAEAAAAAAAAALEALKEQAAMVPPPPVFVQDPSGVADLVASACTGWYVFDLDVGAVSLAQADQTQVTVNSEGKVSGWPRDSPRASGEPGTPSTAAAGARVMNRSLTQAERSLRRRAPHVKPRLFVVSRSGGGYEVLDEGVFEAYRQRKAADERCNLQIQDVLGTAEPGTRAYSFLTKHTLATREVPELRIAVGATAWPATPALALPALSKPSKGFVLPRVAAYTPVAPRPPAPEPIYTFRHIMEYPALTNSDVVTLQQILQAQAAWQVHQASIGPESYMLPDTRSPEEVQQAAELAARLAAARAQRAQQQADAAQQQAAQQAQQEQEAAERLAAEQHRVGTGGAASGTSERGDAEQKPVKAKSPWPPKVVPYEDTPQRPAAGTPLPYWAAEEGLKVVEAQALAGSPQRSPARRGAPPRPMAGVYLGDSADELQEPNPPKGQQRHGQLPSLNASPRSAKLGATPANTMVPGAGGGSVRQLHPGMAEPGANPMQVSSTTGTQRGKLLDIYGKPRVAAPRMPAAYFPEEATPEVNHRYLDINEDAMRLTRTASANMIRLRGKATRQFQLTPSHLHFGTLPLGTVAHQTAHLLNVSPERARYNVLRPVLPLKVIHKMGPIAAGMEAAITVEFVPQQIGDFVGEIHINSEINTFVLTVSAKVVEAIAPQPSLATFIMPEKAAVNSVADPTVLGAEDGKSQQGDLSRRTSVPSDPAALASRSASIQSVTATVLPPMQ</sequence>
<dbReference type="PANTHER" id="PTHR21963:SF1">
    <property type="entry name" value="SPERM-ASSOCIATED ANTIGEN 17"/>
    <property type="match status" value="1"/>
</dbReference>
<organism evidence="3 4">
    <name type="scientific">[Myrmecia] bisecta</name>
    <dbReference type="NCBI Taxonomy" id="41462"/>
    <lineage>
        <taxon>Eukaryota</taxon>
        <taxon>Viridiplantae</taxon>
        <taxon>Chlorophyta</taxon>
        <taxon>core chlorophytes</taxon>
        <taxon>Trebouxiophyceae</taxon>
        <taxon>Trebouxiales</taxon>
        <taxon>Trebouxiaceae</taxon>
        <taxon>Myrmecia</taxon>
    </lineage>
</organism>
<keyword evidence="1" id="KW-0175">Coiled coil</keyword>
<dbReference type="Gene3D" id="2.60.40.10">
    <property type="entry name" value="Immunoglobulins"/>
    <property type="match status" value="1"/>
</dbReference>
<proteinExistence type="predicted"/>
<evidence type="ECO:0000256" key="1">
    <source>
        <dbReference type="SAM" id="Coils"/>
    </source>
</evidence>
<dbReference type="GO" id="GO:1990716">
    <property type="term" value="C:axonemal central apparatus"/>
    <property type="evidence" value="ECO:0007669"/>
    <property type="project" value="TreeGrafter"/>
</dbReference>
<evidence type="ECO:0000313" key="3">
    <source>
        <dbReference type="EMBL" id="KAK9808895.1"/>
    </source>
</evidence>
<name>A0AAW1PKC3_9CHLO</name>
<feature type="region of interest" description="Disordered" evidence="2">
    <location>
        <begin position="890"/>
        <end position="918"/>
    </location>
</feature>
<accession>A0AAW1PKC3</accession>
<comment type="caution">
    <text evidence="3">The sequence shown here is derived from an EMBL/GenBank/DDBJ whole genome shotgun (WGS) entry which is preliminary data.</text>
</comment>
<dbReference type="GO" id="GO:1904158">
    <property type="term" value="P:axonemal central apparatus assembly"/>
    <property type="evidence" value="ECO:0007669"/>
    <property type="project" value="TreeGrafter"/>
</dbReference>
<dbReference type="InterPro" id="IPR013783">
    <property type="entry name" value="Ig-like_fold"/>
</dbReference>
<feature type="region of interest" description="Disordered" evidence="2">
    <location>
        <begin position="1223"/>
        <end position="1285"/>
    </location>
</feature>
<keyword evidence="4" id="KW-1185">Reference proteome</keyword>
<evidence type="ECO:0000256" key="2">
    <source>
        <dbReference type="SAM" id="MobiDB-lite"/>
    </source>
</evidence>
<feature type="compositionally biased region" description="Low complexity" evidence="2">
    <location>
        <begin position="1129"/>
        <end position="1147"/>
    </location>
</feature>
<dbReference type="Proteomes" id="UP001489004">
    <property type="component" value="Unassembled WGS sequence"/>
</dbReference>
<protein>
    <submittedName>
        <fullName evidence="3">Uncharacterized protein</fullName>
    </submittedName>
</protein>